<dbReference type="InterPro" id="IPR021333">
    <property type="entry name" value="DUF2946"/>
</dbReference>
<gene>
    <name evidence="2" type="ORF">D0Y53_10805</name>
</gene>
<organism evidence="2 3">
    <name type="scientific">Cognatiluteimonas weifangensis</name>
    <dbReference type="NCBI Taxonomy" id="2303539"/>
    <lineage>
        <taxon>Bacteria</taxon>
        <taxon>Pseudomonadati</taxon>
        <taxon>Pseudomonadota</taxon>
        <taxon>Gammaproteobacteria</taxon>
        <taxon>Lysobacterales</taxon>
        <taxon>Lysobacteraceae</taxon>
        <taxon>Cognatiluteimonas</taxon>
    </lineage>
</organism>
<feature type="region of interest" description="Disordered" evidence="1">
    <location>
        <begin position="115"/>
        <end position="141"/>
    </location>
</feature>
<dbReference type="AlphaFoldDB" id="A0A372DIP5"/>
<accession>A0A372DIP5</accession>
<protein>
    <submittedName>
        <fullName evidence="2">DUF2946 domain-containing protein</fullName>
    </submittedName>
</protein>
<reference evidence="2 3" key="1">
    <citation type="submission" date="2018-08" db="EMBL/GenBank/DDBJ databases">
        <title>Lysobacter weifangensis sp. nov., a new member of the family 'Xanthomonadaceae', isolated from soil in a farmland.</title>
        <authorList>
            <person name="Zhao H."/>
        </authorList>
    </citation>
    <scope>NUCLEOTIDE SEQUENCE [LARGE SCALE GENOMIC DNA]</scope>
    <source>
        <strain evidence="2 3">WF-2</strain>
    </source>
</reference>
<dbReference type="EMBL" id="QVPD01000012">
    <property type="protein sequence ID" value="RFP59448.1"/>
    <property type="molecule type" value="Genomic_DNA"/>
</dbReference>
<dbReference type="RefSeq" id="WP_117203335.1">
    <property type="nucleotide sequence ID" value="NZ_JBHTBK010000046.1"/>
</dbReference>
<name>A0A372DIP5_9GAMM</name>
<keyword evidence="3" id="KW-1185">Reference proteome</keyword>
<dbReference type="Pfam" id="PF11162">
    <property type="entry name" value="DUF2946"/>
    <property type="match status" value="1"/>
</dbReference>
<dbReference type="Proteomes" id="UP000262917">
    <property type="component" value="Unassembled WGS sequence"/>
</dbReference>
<comment type="caution">
    <text evidence="2">The sequence shown here is derived from an EMBL/GenBank/DDBJ whole genome shotgun (WGS) entry which is preliminary data.</text>
</comment>
<sequence>MIRFRSRAWQRPLARLALVAMLLLATLPTFGRLLGARADTAPALASPAWSALCTVAGLRTVALPASWGHGAHGDPAPAPAGHAGDECAYCPLLAAVVLTVAGGLTGVLPRPQPAFGTGKSAPGRKAPHPCGLGSRGPPLAS</sequence>
<evidence type="ECO:0000313" key="2">
    <source>
        <dbReference type="EMBL" id="RFP59448.1"/>
    </source>
</evidence>
<evidence type="ECO:0000256" key="1">
    <source>
        <dbReference type="SAM" id="MobiDB-lite"/>
    </source>
</evidence>
<evidence type="ECO:0000313" key="3">
    <source>
        <dbReference type="Proteomes" id="UP000262917"/>
    </source>
</evidence>
<proteinExistence type="predicted"/>